<name>A0A2T0RHL8_9BACT</name>
<keyword evidence="3" id="KW-1185">Reference proteome</keyword>
<comment type="caution">
    <text evidence="2">The sequence shown here is derived from an EMBL/GenBank/DDBJ whole genome shotgun (WGS) entry which is preliminary data.</text>
</comment>
<dbReference type="Proteomes" id="UP000238375">
    <property type="component" value="Unassembled WGS sequence"/>
</dbReference>
<reference evidence="2 3" key="1">
    <citation type="submission" date="2018-03" db="EMBL/GenBank/DDBJ databases">
        <title>Genomic Encyclopedia of Archaeal and Bacterial Type Strains, Phase II (KMG-II): from individual species to whole genera.</title>
        <authorList>
            <person name="Goeker M."/>
        </authorList>
    </citation>
    <scope>NUCLEOTIDE SEQUENCE [LARGE SCALE GENOMIC DNA]</scope>
    <source>
        <strain evidence="2 3">DSM 28354</strain>
    </source>
</reference>
<dbReference type="PANTHER" id="PTHR38813">
    <property type="match status" value="1"/>
</dbReference>
<dbReference type="NCBIfam" id="TIGR02385">
    <property type="entry name" value="RelE_StbE"/>
    <property type="match status" value="1"/>
</dbReference>
<dbReference type="Pfam" id="PF05016">
    <property type="entry name" value="ParE_toxin"/>
    <property type="match status" value="1"/>
</dbReference>
<dbReference type="EMBL" id="PVTE01000057">
    <property type="protein sequence ID" value="PRY20622.1"/>
    <property type="molecule type" value="Genomic_DNA"/>
</dbReference>
<proteinExistence type="predicted"/>
<gene>
    <name evidence="2" type="ORF">CLV58_1574</name>
</gene>
<accession>A0A2T0RHL8</accession>
<dbReference type="RefSeq" id="WP_106141073.1">
    <property type="nucleotide sequence ID" value="NZ_PVTE01000057.1"/>
</dbReference>
<dbReference type="Gene3D" id="3.30.2310.20">
    <property type="entry name" value="RelE-like"/>
    <property type="match status" value="1"/>
</dbReference>
<keyword evidence="1" id="KW-1277">Toxin-antitoxin system</keyword>
<dbReference type="InterPro" id="IPR052747">
    <property type="entry name" value="TA_system_RelE_toxin"/>
</dbReference>
<evidence type="ECO:0000313" key="3">
    <source>
        <dbReference type="Proteomes" id="UP000238375"/>
    </source>
</evidence>
<organism evidence="2 3">
    <name type="scientific">Spirosoma oryzae</name>
    <dbReference type="NCBI Taxonomy" id="1469603"/>
    <lineage>
        <taxon>Bacteria</taxon>
        <taxon>Pseudomonadati</taxon>
        <taxon>Bacteroidota</taxon>
        <taxon>Cytophagia</taxon>
        <taxon>Cytophagales</taxon>
        <taxon>Cytophagaceae</taxon>
        <taxon>Spirosoma</taxon>
    </lineage>
</organism>
<dbReference type="SUPFAM" id="SSF143011">
    <property type="entry name" value="RelE-like"/>
    <property type="match status" value="1"/>
</dbReference>
<evidence type="ECO:0000256" key="1">
    <source>
        <dbReference type="ARBA" id="ARBA00022649"/>
    </source>
</evidence>
<dbReference type="PANTHER" id="PTHR38813:SF1">
    <property type="entry name" value="TOXIN RELE1-RELATED"/>
    <property type="match status" value="1"/>
</dbReference>
<sequence>MAYKLVITDSAAKELKRIPTKMQDRIFEKIEGLADEPKPHGHKKLKNFAVTDSDQDDYYRIRVGDYRVIYTIENELVTIFVMKVAHRKDVYE</sequence>
<dbReference type="AlphaFoldDB" id="A0A2T0RHL8"/>
<dbReference type="OrthoDB" id="9805098at2"/>
<evidence type="ECO:0000313" key="2">
    <source>
        <dbReference type="EMBL" id="PRY20622.1"/>
    </source>
</evidence>
<dbReference type="InterPro" id="IPR035093">
    <property type="entry name" value="RelE/ParE_toxin_dom_sf"/>
</dbReference>
<dbReference type="InterPro" id="IPR007712">
    <property type="entry name" value="RelE/ParE_toxin"/>
</dbReference>
<protein>
    <submittedName>
        <fullName evidence="2">mRNA interferase RelE/StbE</fullName>
    </submittedName>
</protein>